<dbReference type="EMBL" id="CP034184">
    <property type="protein sequence ID" value="AZI44383.1"/>
    <property type="molecule type" value="Genomic_DNA"/>
</dbReference>
<evidence type="ECO:0000313" key="2">
    <source>
        <dbReference type="Proteomes" id="UP000276417"/>
    </source>
</evidence>
<name>A0A3G8YHB4_9DEIO</name>
<gene>
    <name evidence="1" type="ORF">EHF33_16005</name>
</gene>
<proteinExistence type="predicted"/>
<sequence length="71" mass="8548">MIKPMLMPLHAFVPALKLQEKCTVQDVIRLEQETDETWFQHRTEQSRTIQPIVVQQERGWCFHLREQRGKC</sequence>
<dbReference type="AlphaFoldDB" id="A0A3G8YHB4"/>
<organism evidence="1 2">
    <name type="scientific">Deinococcus psychrotolerans</name>
    <dbReference type="NCBI Taxonomy" id="2489213"/>
    <lineage>
        <taxon>Bacteria</taxon>
        <taxon>Thermotogati</taxon>
        <taxon>Deinococcota</taxon>
        <taxon>Deinococci</taxon>
        <taxon>Deinococcales</taxon>
        <taxon>Deinococcaceae</taxon>
        <taxon>Deinococcus</taxon>
    </lineage>
</organism>
<accession>A0A3G8YHB4</accession>
<protein>
    <submittedName>
        <fullName evidence="1">Uncharacterized protein</fullName>
    </submittedName>
</protein>
<dbReference type="RefSeq" id="WP_124873964.1">
    <property type="nucleotide sequence ID" value="NZ_CP034184.1"/>
</dbReference>
<dbReference type="Proteomes" id="UP000276417">
    <property type="component" value="Chromosome 2"/>
</dbReference>
<keyword evidence="2" id="KW-1185">Reference proteome</keyword>
<dbReference type="KEGG" id="dph:EHF33_16005"/>
<evidence type="ECO:0000313" key="1">
    <source>
        <dbReference type="EMBL" id="AZI44383.1"/>
    </source>
</evidence>
<reference evidence="1 2" key="1">
    <citation type="submission" date="2018-11" db="EMBL/GenBank/DDBJ databases">
        <title>Deinococcus shelandsis sp. nov., isolated from South Shetland Islands soil of Antarctica.</title>
        <authorList>
            <person name="Tian J."/>
        </authorList>
    </citation>
    <scope>NUCLEOTIDE SEQUENCE [LARGE SCALE GENOMIC DNA]</scope>
    <source>
        <strain evidence="1 2">S14-83T</strain>
    </source>
</reference>